<dbReference type="PANTHER" id="PTHR20961:SF38">
    <property type="entry name" value="PROTEIN O-LINKED-MANNOSE BETA-1,4-N-ACETYLGLUCOSAMINYLTRANSFERASE 2"/>
    <property type="match status" value="1"/>
</dbReference>
<keyword evidence="7" id="KW-0325">Glycoprotein</keyword>
<dbReference type="STRING" id="50990.A0A4Y7Q3Q3"/>
<dbReference type="InterPro" id="IPR007657">
    <property type="entry name" value="Glycosyltransferase_61"/>
</dbReference>
<evidence type="ECO:0000256" key="7">
    <source>
        <dbReference type="ARBA" id="ARBA00023180"/>
    </source>
</evidence>
<dbReference type="InterPro" id="IPR049625">
    <property type="entry name" value="Glyco_transf_61_cat"/>
</dbReference>
<dbReference type="Proteomes" id="UP000294933">
    <property type="component" value="Unassembled WGS sequence"/>
</dbReference>
<dbReference type="Pfam" id="PF04577">
    <property type="entry name" value="Glyco_transf_61"/>
    <property type="match status" value="1"/>
</dbReference>
<dbReference type="GO" id="GO:0097363">
    <property type="term" value="F:protein O-acetylglucosaminyltransferase activity"/>
    <property type="evidence" value="ECO:0007669"/>
    <property type="project" value="TreeGrafter"/>
</dbReference>
<keyword evidence="3" id="KW-0808">Transferase</keyword>
<keyword evidence="10" id="KW-1185">Reference proteome</keyword>
<organism evidence="9 10">
    <name type="scientific">Rickenella mellea</name>
    <dbReference type="NCBI Taxonomy" id="50990"/>
    <lineage>
        <taxon>Eukaryota</taxon>
        <taxon>Fungi</taxon>
        <taxon>Dikarya</taxon>
        <taxon>Basidiomycota</taxon>
        <taxon>Agaricomycotina</taxon>
        <taxon>Agaricomycetes</taxon>
        <taxon>Hymenochaetales</taxon>
        <taxon>Rickenellaceae</taxon>
        <taxon>Rickenella</taxon>
    </lineage>
</organism>
<evidence type="ECO:0000256" key="1">
    <source>
        <dbReference type="ARBA" id="ARBA00004167"/>
    </source>
</evidence>
<dbReference type="GO" id="GO:0035269">
    <property type="term" value="P:protein O-linked glycosylation via mannose"/>
    <property type="evidence" value="ECO:0007669"/>
    <property type="project" value="TreeGrafter"/>
</dbReference>
<evidence type="ECO:0000256" key="3">
    <source>
        <dbReference type="ARBA" id="ARBA00022679"/>
    </source>
</evidence>
<evidence type="ECO:0000256" key="6">
    <source>
        <dbReference type="ARBA" id="ARBA00023136"/>
    </source>
</evidence>
<dbReference type="OrthoDB" id="529273at2759"/>
<dbReference type="EMBL" id="ML170178">
    <property type="protein sequence ID" value="TDL21878.1"/>
    <property type="molecule type" value="Genomic_DNA"/>
</dbReference>
<keyword evidence="2" id="KW-0328">Glycosyltransferase</keyword>
<proteinExistence type="predicted"/>
<dbReference type="VEuPathDB" id="FungiDB:BD410DRAFT_840270"/>
<sequence>MFDQLYMLNGTLYIVSNRSSSFPELRFIYSTGRDILNGMEEKLKRLPTDKEIRIISGAEARRLFGTSATRIDGPNWLVNEPQMFITHYYHFTAEVLFGLWRAYSSLDPHITPDGVFSVPPPQRLFFTHVGCSEWRDYASMNEWVLRGAFPSISMEFSSDWADRAKTARPFVFDRVLIFDRSAAHLGAPPGLPWRIASEAFVSHGSPHWWSPVRNNVLEFSGLAHEWVLGPDPGSIATKQEFVITYISRQGWSRRKLRESDHEELVRQLMRLKERYGYEVNVVEMNKLTRAEQFQLAGRTTIMIGVHGNGLTSLMWMRPTPRSTVIEIFCPQGFGFDYEYTTRAFGMVHYGVWNNITFTSPDLPPENWPDEFQGNNIPVDGAVVADLVHRRLQVDQTDSNR</sequence>
<evidence type="ECO:0000259" key="8">
    <source>
        <dbReference type="Pfam" id="PF04577"/>
    </source>
</evidence>
<evidence type="ECO:0000256" key="2">
    <source>
        <dbReference type="ARBA" id="ARBA00022676"/>
    </source>
</evidence>
<evidence type="ECO:0000256" key="4">
    <source>
        <dbReference type="ARBA" id="ARBA00022692"/>
    </source>
</evidence>
<dbReference type="GO" id="GO:0005783">
    <property type="term" value="C:endoplasmic reticulum"/>
    <property type="evidence" value="ECO:0007669"/>
    <property type="project" value="TreeGrafter"/>
</dbReference>
<dbReference type="AlphaFoldDB" id="A0A4Y7Q3Q3"/>
<dbReference type="GO" id="GO:0016020">
    <property type="term" value="C:membrane"/>
    <property type="evidence" value="ECO:0007669"/>
    <property type="project" value="UniProtKB-SubCell"/>
</dbReference>
<keyword evidence="4" id="KW-0812">Transmembrane</keyword>
<accession>A0A4Y7Q3Q3</accession>
<reference evidence="9 10" key="1">
    <citation type="submission" date="2018-06" db="EMBL/GenBank/DDBJ databases">
        <title>A transcriptomic atlas of mushroom development highlights an independent origin of complex multicellularity.</title>
        <authorList>
            <consortium name="DOE Joint Genome Institute"/>
            <person name="Krizsan K."/>
            <person name="Almasi E."/>
            <person name="Merenyi Z."/>
            <person name="Sahu N."/>
            <person name="Viragh M."/>
            <person name="Koszo T."/>
            <person name="Mondo S."/>
            <person name="Kiss B."/>
            <person name="Balint B."/>
            <person name="Kues U."/>
            <person name="Barry K."/>
            <person name="Hegedus J.C."/>
            <person name="Henrissat B."/>
            <person name="Johnson J."/>
            <person name="Lipzen A."/>
            <person name="Ohm R."/>
            <person name="Nagy I."/>
            <person name="Pangilinan J."/>
            <person name="Yan J."/>
            <person name="Xiong Y."/>
            <person name="Grigoriev I.V."/>
            <person name="Hibbett D.S."/>
            <person name="Nagy L.G."/>
        </authorList>
    </citation>
    <scope>NUCLEOTIDE SEQUENCE [LARGE SCALE GENOMIC DNA]</scope>
    <source>
        <strain evidence="9 10">SZMC22713</strain>
    </source>
</reference>
<comment type="subcellular location">
    <subcellularLocation>
        <location evidence="1">Membrane</location>
        <topology evidence="1">Single-pass membrane protein</topology>
    </subcellularLocation>
</comment>
<gene>
    <name evidence="9" type="ORF">BD410DRAFT_840270</name>
</gene>
<feature type="domain" description="Glycosyltransferase 61 catalytic" evidence="8">
    <location>
        <begin position="88"/>
        <end position="319"/>
    </location>
</feature>
<evidence type="ECO:0000313" key="10">
    <source>
        <dbReference type="Proteomes" id="UP000294933"/>
    </source>
</evidence>
<evidence type="ECO:0000256" key="5">
    <source>
        <dbReference type="ARBA" id="ARBA00022989"/>
    </source>
</evidence>
<name>A0A4Y7Q3Q3_9AGAM</name>
<dbReference type="PANTHER" id="PTHR20961">
    <property type="entry name" value="GLYCOSYLTRANSFERASE"/>
    <property type="match status" value="1"/>
</dbReference>
<evidence type="ECO:0000313" key="9">
    <source>
        <dbReference type="EMBL" id="TDL21878.1"/>
    </source>
</evidence>
<keyword evidence="6" id="KW-0472">Membrane</keyword>
<protein>
    <recommendedName>
        <fullName evidence="8">Glycosyltransferase 61 catalytic domain-containing protein</fullName>
    </recommendedName>
</protein>
<keyword evidence="5" id="KW-1133">Transmembrane helix</keyword>